<dbReference type="RefSeq" id="WP_076614975.1">
    <property type="nucleotide sequence ID" value="NZ_CP019323.1"/>
</dbReference>
<organism evidence="4 5">
    <name type="scientific">Companilactobacillus allii</name>
    <dbReference type="NCBI Taxonomy" id="1847728"/>
    <lineage>
        <taxon>Bacteria</taxon>
        <taxon>Bacillati</taxon>
        <taxon>Bacillota</taxon>
        <taxon>Bacilli</taxon>
        <taxon>Lactobacillales</taxon>
        <taxon>Lactobacillaceae</taxon>
        <taxon>Companilactobacillus</taxon>
    </lineage>
</organism>
<name>A0A1P8Q323_9LACO</name>
<dbReference type="EMBL" id="CP019323">
    <property type="protein sequence ID" value="APX72241.1"/>
    <property type="molecule type" value="Genomic_DNA"/>
</dbReference>
<dbReference type="Pfam" id="PF02275">
    <property type="entry name" value="CBAH"/>
    <property type="match status" value="1"/>
</dbReference>
<dbReference type="OrthoDB" id="9794717at2"/>
<keyword evidence="5" id="KW-1185">Reference proteome</keyword>
<evidence type="ECO:0000256" key="2">
    <source>
        <dbReference type="ARBA" id="ARBA00022801"/>
    </source>
</evidence>
<reference evidence="5" key="1">
    <citation type="submission" date="2016-12" db="EMBL/GenBank/DDBJ databases">
        <authorList>
            <person name="Jung M.Y."/>
            <person name="Lee S.H."/>
        </authorList>
    </citation>
    <scope>NUCLEOTIDE SEQUENCE [LARGE SCALE GENOMIC DNA]</scope>
    <source>
        <strain evidence="5">WiKim39</strain>
    </source>
</reference>
<dbReference type="PANTHER" id="PTHR35527">
    <property type="entry name" value="CHOLOYLGLYCINE HYDROLASE"/>
    <property type="match status" value="1"/>
</dbReference>
<protein>
    <recommendedName>
        <fullName evidence="3">Choloylglycine hydrolase/NAAA C-terminal domain-containing protein</fullName>
    </recommendedName>
</protein>
<dbReference type="KEGG" id="lalw:BTM29_06555"/>
<gene>
    <name evidence="4" type="ORF">BTM29_06555</name>
</gene>
<comment type="similarity">
    <text evidence="1">Belongs to the peptidase C59 family.</text>
</comment>
<evidence type="ECO:0000259" key="3">
    <source>
        <dbReference type="Pfam" id="PF02275"/>
    </source>
</evidence>
<proteinExistence type="inferred from homology"/>
<evidence type="ECO:0000313" key="4">
    <source>
        <dbReference type="EMBL" id="APX72241.1"/>
    </source>
</evidence>
<evidence type="ECO:0000256" key="1">
    <source>
        <dbReference type="ARBA" id="ARBA00006625"/>
    </source>
</evidence>
<dbReference type="InterPro" id="IPR029055">
    <property type="entry name" value="Ntn_hydrolases_N"/>
</dbReference>
<dbReference type="InterPro" id="IPR052193">
    <property type="entry name" value="Peptidase_C59"/>
</dbReference>
<dbReference type="InterPro" id="IPR029132">
    <property type="entry name" value="CBAH/NAAA_C"/>
</dbReference>
<dbReference type="Proteomes" id="UP000187499">
    <property type="component" value="Chromosome"/>
</dbReference>
<dbReference type="SUPFAM" id="SSF56235">
    <property type="entry name" value="N-terminal nucleophile aminohydrolases (Ntn hydrolases)"/>
    <property type="match status" value="1"/>
</dbReference>
<dbReference type="GO" id="GO:0016787">
    <property type="term" value="F:hydrolase activity"/>
    <property type="evidence" value="ECO:0007669"/>
    <property type="project" value="UniProtKB-KW"/>
</dbReference>
<accession>A0A1P8Q323</accession>
<keyword evidence="2" id="KW-0378">Hydrolase</keyword>
<dbReference type="AlphaFoldDB" id="A0A1P8Q323"/>
<dbReference type="CDD" id="cd00542">
    <property type="entry name" value="Ntn_PVA"/>
    <property type="match status" value="1"/>
</dbReference>
<dbReference type="Gene3D" id="3.60.60.10">
    <property type="entry name" value="Penicillin V Acylase, Chain A"/>
    <property type="match status" value="1"/>
</dbReference>
<evidence type="ECO:0000313" key="5">
    <source>
        <dbReference type="Proteomes" id="UP000187499"/>
    </source>
</evidence>
<sequence length="333" mass="37710">MCTGISYESTDNQEFFGRTQEYNLEYDYVLAQFPRDYVVDISASKWKTKYSVIGVSARIDHQLMPTVLDGLNEFGLACSTQYFAEDNIYNTMDEIIEEGKSPVYAEQFIFYILSMCKDIDDVKQILKSVAIPNSSIVQKTGLPQHFFIKDGSGRSIVVEPSIAAEFGFNVYENKIGVMTNSPSFDWQVTNLKNYTGLTTKFQNDLQLNNTTIKSLGKSSGLIGLPGDYTAPSRFVKATTLLNFSEKTDSNNSINLGFHILSMSDIPKGVVICADGTSEYTQYTSLYNQTKRELYIKLYDNLDVQKITFSDEYANNSEPKIYELVKESHYKELK</sequence>
<dbReference type="PANTHER" id="PTHR35527:SF2">
    <property type="entry name" value="HYDROLASE"/>
    <property type="match status" value="1"/>
</dbReference>
<feature type="domain" description="Choloylglycine hydrolase/NAAA C-terminal" evidence="3">
    <location>
        <begin position="2"/>
        <end position="321"/>
    </location>
</feature>